<dbReference type="EMBL" id="ML735237">
    <property type="protein sequence ID" value="KAE8392438.1"/>
    <property type="molecule type" value="Genomic_DNA"/>
</dbReference>
<dbReference type="Pfam" id="PF14200">
    <property type="entry name" value="RicinB_lectin_2"/>
    <property type="match status" value="1"/>
</dbReference>
<reference evidence="2" key="1">
    <citation type="submission" date="2019-04" db="EMBL/GenBank/DDBJ databases">
        <title>Friends and foes A comparative genomics studyof 23 Aspergillus species from section Flavi.</title>
        <authorList>
            <consortium name="DOE Joint Genome Institute"/>
            <person name="Kjaerbolling I."/>
            <person name="Vesth T."/>
            <person name="Frisvad J.C."/>
            <person name="Nybo J.L."/>
            <person name="Theobald S."/>
            <person name="Kildgaard S."/>
            <person name="Isbrandt T."/>
            <person name="Kuo A."/>
            <person name="Sato A."/>
            <person name="Lyhne E.K."/>
            <person name="Kogle M.E."/>
            <person name="Wiebenga A."/>
            <person name="Kun R.S."/>
            <person name="Lubbers R.J."/>
            <person name="Makela M.R."/>
            <person name="Barry K."/>
            <person name="Chovatia M."/>
            <person name="Clum A."/>
            <person name="Daum C."/>
            <person name="Haridas S."/>
            <person name="He G."/>
            <person name="LaButti K."/>
            <person name="Lipzen A."/>
            <person name="Mondo S."/>
            <person name="Riley R."/>
            <person name="Salamov A."/>
            <person name="Simmons B.A."/>
            <person name="Magnuson J.K."/>
            <person name="Henrissat B."/>
            <person name="Mortensen U.H."/>
            <person name="Larsen T.O."/>
            <person name="Devries R.P."/>
            <person name="Grigoriev I.V."/>
            <person name="Machida M."/>
            <person name="Baker S.E."/>
            <person name="Andersen M.R."/>
        </authorList>
    </citation>
    <scope>NUCLEOTIDE SEQUENCE [LARGE SCALE GENOMIC DNA]</scope>
    <source>
        <strain evidence="2">IBT 14317</strain>
    </source>
</reference>
<dbReference type="InterPro" id="IPR035992">
    <property type="entry name" value="Ricin_B-like_lectins"/>
</dbReference>
<feature type="domain" description="Ricin B lectin" evidence="1">
    <location>
        <begin position="4"/>
        <end position="44"/>
    </location>
</feature>
<proteinExistence type="predicted"/>
<evidence type="ECO:0000259" key="1">
    <source>
        <dbReference type="Pfam" id="PF14200"/>
    </source>
</evidence>
<sequence>MALGNDVKTHPWENANCQRWLIESASDDYYGFRNMSTGKLLSVNWAGYVGASSWELREHEPFRVEGVGNGEETRLRVWWKEKMVWMVRPSMTDYLEFSGQVGYSSGVGVVCLEEKVGFGFAYESVGGCDGGGLDGCRLRYFEILG</sequence>
<gene>
    <name evidence="2" type="ORF">BDV23DRAFT_181592</name>
</gene>
<name>A0A5N7CF74_PETAA</name>
<dbReference type="InterPro" id="IPR000772">
    <property type="entry name" value="Ricin_B_lectin"/>
</dbReference>
<accession>A0A5N7CF74</accession>
<dbReference type="AlphaFoldDB" id="A0A5N7CF74"/>
<evidence type="ECO:0000313" key="2">
    <source>
        <dbReference type="EMBL" id="KAE8392438.1"/>
    </source>
</evidence>
<dbReference type="SUPFAM" id="SSF50370">
    <property type="entry name" value="Ricin B-like lectins"/>
    <property type="match status" value="1"/>
</dbReference>
<protein>
    <recommendedName>
        <fullName evidence="1">Ricin B lectin domain-containing protein</fullName>
    </recommendedName>
</protein>
<organism evidence="2">
    <name type="scientific">Petromyces alliaceus</name>
    <name type="common">Aspergillus alliaceus</name>
    <dbReference type="NCBI Taxonomy" id="209559"/>
    <lineage>
        <taxon>Eukaryota</taxon>
        <taxon>Fungi</taxon>
        <taxon>Dikarya</taxon>
        <taxon>Ascomycota</taxon>
        <taxon>Pezizomycotina</taxon>
        <taxon>Eurotiomycetes</taxon>
        <taxon>Eurotiomycetidae</taxon>
        <taxon>Eurotiales</taxon>
        <taxon>Aspergillaceae</taxon>
        <taxon>Aspergillus</taxon>
        <taxon>Aspergillus subgen. Circumdati</taxon>
    </lineage>
</organism>
<dbReference type="Proteomes" id="UP000326877">
    <property type="component" value="Unassembled WGS sequence"/>
</dbReference>
<dbReference type="Gene3D" id="2.80.10.50">
    <property type="match status" value="1"/>
</dbReference>
<dbReference type="CDD" id="cd00161">
    <property type="entry name" value="beta-trefoil_Ricin-like"/>
    <property type="match status" value="1"/>
</dbReference>